<comment type="caution">
    <text evidence="1">The sequence shown here is derived from an EMBL/GenBank/DDBJ whole genome shotgun (WGS) entry which is preliminary data.</text>
</comment>
<dbReference type="AlphaFoldDB" id="A0A918QSR4"/>
<gene>
    <name evidence="1" type="ORF">GCM10010371_25200</name>
</gene>
<name>A0A918QSR4_9ACTN</name>
<evidence type="ECO:0000313" key="2">
    <source>
        <dbReference type="Proteomes" id="UP000634660"/>
    </source>
</evidence>
<dbReference type="EMBL" id="BMVX01000008">
    <property type="protein sequence ID" value="GGZ64543.1"/>
    <property type="molecule type" value="Genomic_DNA"/>
</dbReference>
<sequence length="145" mass="16240">MEASCQVSALWRVTDQRSRGCPPNLRRRGQKKKNKLSTRVEEELAAGHAGEAAREWLMSRFTAAPALLSTLKDRDWPPTQHALDTLMLLYQLGEFRRLDQRIPGGQWHLLATEGTMPPPVRELLQDLISQMAAAARSGVDVRPAS</sequence>
<reference evidence="1" key="2">
    <citation type="submission" date="2020-09" db="EMBL/GenBank/DDBJ databases">
        <authorList>
            <person name="Sun Q."/>
            <person name="Ohkuma M."/>
        </authorList>
    </citation>
    <scope>NUCLEOTIDE SEQUENCE</scope>
    <source>
        <strain evidence="1">JCM 4834</strain>
    </source>
</reference>
<accession>A0A918QSR4</accession>
<dbReference type="Proteomes" id="UP000634660">
    <property type="component" value="Unassembled WGS sequence"/>
</dbReference>
<protein>
    <submittedName>
        <fullName evidence="1">Uncharacterized protein</fullName>
    </submittedName>
</protein>
<proteinExistence type="predicted"/>
<reference evidence="1" key="1">
    <citation type="journal article" date="2014" name="Int. J. Syst. Evol. Microbiol.">
        <title>Complete genome sequence of Corynebacterium casei LMG S-19264T (=DSM 44701T), isolated from a smear-ripened cheese.</title>
        <authorList>
            <consortium name="US DOE Joint Genome Institute (JGI-PGF)"/>
            <person name="Walter F."/>
            <person name="Albersmeier A."/>
            <person name="Kalinowski J."/>
            <person name="Ruckert C."/>
        </authorList>
    </citation>
    <scope>NUCLEOTIDE SEQUENCE</scope>
    <source>
        <strain evidence="1">JCM 4834</strain>
    </source>
</reference>
<organism evidence="1 2">
    <name type="scientific">Streptomyces subrutilus</name>
    <dbReference type="NCBI Taxonomy" id="36818"/>
    <lineage>
        <taxon>Bacteria</taxon>
        <taxon>Bacillati</taxon>
        <taxon>Actinomycetota</taxon>
        <taxon>Actinomycetes</taxon>
        <taxon>Kitasatosporales</taxon>
        <taxon>Streptomycetaceae</taxon>
        <taxon>Streptomyces</taxon>
    </lineage>
</organism>
<evidence type="ECO:0000313" key="1">
    <source>
        <dbReference type="EMBL" id="GGZ64543.1"/>
    </source>
</evidence>